<evidence type="ECO:0000313" key="3">
    <source>
        <dbReference type="Proteomes" id="UP000835052"/>
    </source>
</evidence>
<name>A0A8S1GPH1_9PELO</name>
<evidence type="ECO:0000313" key="2">
    <source>
        <dbReference type="EMBL" id="CAD6184784.1"/>
    </source>
</evidence>
<accession>A0A8S1GPH1</accession>
<keyword evidence="1" id="KW-1133">Transmembrane helix</keyword>
<comment type="caution">
    <text evidence="2">The sequence shown here is derived from an EMBL/GenBank/DDBJ whole genome shotgun (WGS) entry which is preliminary data.</text>
</comment>
<organism evidence="2 3">
    <name type="scientific">Caenorhabditis auriculariae</name>
    <dbReference type="NCBI Taxonomy" id="2777116"/>
    <lineage>
        <taxon>Eukaryota</taxon>
        <taxon>Metazoa</taxon>
        <taxon>Ecdysozoa</taxon>
        <taxon>Nematoda</taxon>
        <taxon>Chromadorea</taxon>
        <taxon>Rhabditida</taxon>
        <taxon>Rhabditina</taxon>
        <taxon>Rhabditomorpha</taxon>
        <taxon>Rhabditoidea</taxon>
        <taxon>Rhabditidae</taxon>
        <taxon>Peloderinae</taxon>
        <taxon>Caenorhabditis</taxon>
    </lineage>
</organism>
<feature type="transmembrane region" description="Helical" evidence="1">
    <location>
        <begin position="91"/>
        <end position="110"/>
    </location>
</feature>
<dbReference type="AlphaFoldDB" id="A0A8S1GPH1"/>
<keyword evidence="3" id="KW-1185">Reference proteome</keyword>
<gene>
    <name evidence="2" type="ORF">CAUJ_LOCUS703</name>
</gene>
<dbReference type="EMBL" id="CAJGYM010000001">
    <property type="protein sequence ID" value="CAD6184784.1"/>
    <property type="molecule type" value="Genomic_DNA"/>
</dbReference>
<evidence type="ECO:0000256" key="1">
    <source>
        <dbReference type="SAM" id="Phobius"/>
    </source>
</evidence>
<protein>
    <submittedName>
        <fullName evidence="2">Uncharacterized protein</fullName>
    </submittedName>
</protein>
<reference evidence="2" key="1">
    <citation type="submission" date="2020-10" db="EMBL/GenBank/DDBJ databases">
        <authorList>
            <person name="Kikuchi T."/>
        </authorList>
    </citation>
    <scope>NUCLEOTIDE SEQUENCE</scope>
    <source>
        <strain evidence="2">NKZ352</strain>
    </source>
</reference>
<keyword evidence="1" id="KW-0812">Transmembrane</keyword>
<proteinExistence type="predicted"/>
<keyword evidence="1" id="KW-0472">Membrane</keyword>
<sequence>MRFLLLYLKDLTCSSLNKWIPRTDSRKVERRVPKRWMSAKVRRSGPPQNSVIDVPTVIALDDVERKRVREEPDLVALARGAQGRTVVDGGAGGAGNALFLFISLFLPLVYRHRATA</sequence>
<dbReference type="Proteomes" id="UP000835052">
    <property type="component" value="Unassembled WGS sequence"/>
</dbReference>